<proteinExistence type="inferred from homology"/>
<evidence type="ECO:0000256" key="10">
    <source>
        <dbReference type="ARBA" id="ARBA00033093"/>
    </source>
</evidence>
<dbReference type="STRING" id="420953.SAMN05192543_11573"/>
<evidence type="ECO:0000256" key="2">
    <source>
        <dbReference type="ARBA" id="ARBA00010280"/>
    </source>
</evidence>
<comment type="similarity">
    <text evidence="2">Belongs to the AIR synthase family.</text>
</comment>
<evidence type="ECO:0000256" key="7">
    <source>
        <dbReference type="ARBA" id="ARBA00022840"/>
    </source>
</evidence>
<comment type="catalytic activity">
    <reaction evidence="11">
        <text>2-formamido-N(1)-(5-O-phospho-beta-D-ribosyl)acetamidine + ATP = 5-amino-1-(5-phospho-beta-D-ribosyl)imidazole + ADP + phosphate + H(+)</text>
        <dbReference type="Rhea" id="RHEA:23032"/>
        <dbReference type="ChEBI" id="CHEBI:15378"/>
        <dbReference type="ChEBI" id="CHEBI:30616"/>
        <dbReference type="ChEBI" id="CHEBI:43474"/>
        <dbReference type="ChEBI" id="CHEBI:137981"/>
        <dbReference type="ChEBI" id="CHEBI:147287"/>
        <dbReference type="ChEBI" id="CHEBI:456216"/>
        <dbReference type="EC" id="6.3.3.1"/>
    </reaction>
</comment>
<dbReference type="PANTHER" id="PTHR10520">
    <property type="entry name" value="TRIFUNCTIONAL PURINE BIOSYNTHETIC PROTEIN ADENOSINE-3-RELATED"/>
    <property type="match status" value="1"/>
</dbReference>
<dbReference type="InterPro" id="IPR004733">
    <property type="entry name" value="PurM_cligase"/>
</dbReference>
<sequence>MTSLSYEAAGVDYGVIDPLKIAAQEAAKSTAGNLTRHGFRELEESRGESAYVVDTGSLLIASITECLGTKILITDEVYRATGKSHYAAIAQDTLAMAINDLVTVGATPVSAHAYWAAGGNEWFADARRANDLVQGWKAACDYCGVAWGGGETPNLSGVVVDGRIDLAASCVGIVASRERLTLGKNLAIGDAIVLLGSSGIHSNGVSLARTLAASLPGGYATPIEDGRTFGEALLDPTVLYSTVTEAIFKAGILPKYSANVTGHGWRKLMRHAGDFSYDIHSIPPVPAVLKFICSAGKLDVREAYSTLNMGAGFAIFTAPEDAPRVVAIAESLGVTALEAGRVEAGPKRLRIKPLDIEFAGSELTVRA</sequence>
<evidence type="ECO:0000256" key="8">
    <source>
        <dbReference type="ARBA" id="ARBA00031908"/>
    </source>
</evidence>
<dbReference type="UniPathway" id="UPA00074">
    <property type="reaction ID" value="UER00129"/>
</dbReference>
<keyword evidence="7" id="KW-0067">ATP-binding</keyword>
<organism evidence="14 15">
    <name type="scientific">Paraburkholderia megapolitana</name>
    <dbReference type="NCBI Taxonomy" id="420953"/>
    <lineage>
        <taxon>Bacteria</taxon>
        <taxon>Pseudomonadati</taxon>
        <taxon>Pseudomonadota</taxon>
        <taxon>Betaproteobacteria</taxon>
        <taxon>Burkholderiales</taxon>
        <taxon>Burkholderiaceae</taxon>
        <taxon>Paraburkholderia</taxon>
    </lineage>
</organism>
<keyword evidence="15" id="KW-1185">Reference proteome</keyword>
<evidence type="ECO:0000256" key="6">
    <source>
        <dbReference type="ARBA" id="ARBA00022741"/>
    </source>
</evidence>
<comment type="pathway">
    <text evidence="1">Purine metabolism; IMP biosynthesis via de novo pathway; 5-amino-1-(5-phospho-D-ribosyl)imidazole from N(2)-formyl-N(1)-(5-phospho-D-ribosyl)glycinamide: step 2/2.</text>
</comment>
<dbReference type="Pfam" id="PF02769">
    <property type="entry name" value="AIRS_C"/>
    <property type="match status" value="1"/>
</dbReference>
<dbReference type="InterPro" id="IPR016188">
    <property type="entry name" value="PurM-like_N"/>
</dbReference>
<dbReference type="GO" id="GO:0004637">
    <property type="term" value="F:phosphoribosylamine-glycine ligase activity"/>
    <property type="evidence" value="ECO:0007669"/>
    <property type="project" value="TreeGrafter"/>
</dbReference>
<evidence type="ECO:0000256" key="11">
    <source>
        <dbReference type="ARBA" id="ARBA00049057"/>
    </source>
</evidence>
<evidence type="ECO:0000256" key="1">
    <source>
        <dbReference type="ARBA" id="ARBA00004686"/>
    </source>
</evidence>
<dbReference type="EMBL" id="FOQU01000015">
    <property type="protein sequence ID" value="SFK00852.1"/>
    <property type="molecule type" value="Genomic_DNA"/>
</dbReference>
<evidence type="ECO:0000256" key="3">
    <source>
        <dbReference type="ARBA" id="ARBA00013047"/>
    </source>
</evidence>
<dbReference type="GO" id="GO:0005829">
    <property type="term" value="C:cytosol"/>
    <property type="evidence" value="ECO:0007669"/>
    <property type="project" value="TreeGrafter"/>
</dbReference>
<evidence type="ECO:0000256" key="5">
    <source>
        <dbReference type="ARBA" id="ARBA00022598"/>
    </source>
</evidence>
<evidence type="ECO:0000259" key="13">
    <source>
        <dbReference type="Pfam" id="PF02769"/>
    </source>
</evidence>
<evidence type="ECO:0000259" key="12">
    <source>
        <dbReference type="Pfam" id="PF00586"/>
    </source>
</evidence>
<protein>
    <recommendedName>
        <fullName evidence="4">Phosphoribosylformylglycinamidine cyclo-ligase</fullName>
        <ecNumber evidence="3">6.3.3.1</ecNumber>
    </recommendedName>
    <alternativeName>
        <fullName evidence="9">AIR synthase</fullName>
    </alternativeName>
    <alternativeName>
        <fullName evidence="10">AIRS</fullName>
    </alternativeName>
    <alternativeName>
        <fullName evidence="8">Phosphoribosyl-aminoimidazole synthetase</fullName>
    </alternativeName>
</protein>
<dbReference type="PANTHER" id="PTHR10520:SF12">
    <property type="entry name" value="TRIFUNCTIONAL PURINE BIOSYNTHETIC PROTEIN ADENOSINE-3"/>
    <property type="match status" value="1"/>
</dbReference>
<dbReference type="OrthoDB" id="9777881at2"/>
<dbReference type="GO" id="GO:0005524">
    <property type="term" value="F:ATP binding"/>
    <property type="evidence" value="ECO:0007669"/>
    <property type="project" value="UniProtKB-KW"/>
</dbReference>
<dbReference type="InterPro" id="IPR010918">
    <property type="entry name" value="PurM-like_C_dom"/>
</dbReference>
<evidence type="ECO:0000256" key="4">
    <source>
        <dbReference type="ARBA" id="ARBA00020367"/>
    </source>
</evidence>
<gene>
    <name evidence="14" type="ORF">SAMN05192543_11573</name>
</gene>
<dbReference type="RefSeq" id="WP_091020371.1">
    <property type="nucleotide sequence ID" value="NZ_CP041744.1"/>
</dbReference>
<dbReference type="GO" id="GO:0004641">
    <property type="term" value="F:phosphoribosylformylglycinamidine cyclo-ligase activity"/>
    <property type="evidence" value="ECO:0007669"/>
    <property type="project" value="UniProtKB-EC"/>
</dbReference>
<dbReference type="InterPro" id="IPR036921">
    <property type="entry name" value="PurM-like_N_sf"/>
</dbReference>
<dbReference type="SUPFAM" id="SSF55326">
    <property type="entry name" value="PurM N-terminal domain-like"/>
    <property type="match status" value="1"/>
</dbReference>
<dbReference type="InterPro" id="IPR036676">
    <property type="entry name" value="PurM-like_C_sf"/>
</dbReference>
<dbReference type="Proteomes" id="UP000199548">
    <property type="component" value="Unassembled WGS sequence"/>
</dbReference>
<keyword evidence="5 14" id="KW-0436">Ligase</keyword>
<dbReference type="Gene3D" id="3.30.1330.10">
    <property type="entry name" value="PurM-like, N-terminal domain"/>
    <property type="match status" value="1"/>
</dbReference>
<keyword evidence="6" id="KW-0547">Nucleotide-binding</keyword>
<dbReference type="GO" id="GO:0046084">
    <property type="term" value="P:adenine biosynthetic process"/>
    <property type="evidence" value="ECO:0007669"/>
    <property type="project" value="TreeGrafter"/>
</dbReference>
<dbReference type="Gene3D" id="3.90.650.10">
    <property type="entry name" value="PurM-like C-terminal domain"/>
    <property type="match status" value="1"/>
</dbReference>
<feature type="domain" description="PurM-like C-terminal" evidence="13">
    <location>
        <begin position="188"/>
        <end position="347"/>
    </location>
</feature>
<evidence type="ECO:0000313" key="15">
    <source>
        <dbReference type="Proteomes" id="UP000199548"/>
    </source>
</evidence>
<dbReference type="SUPFAM" id="SSF56042">
    <property type="entry name" value="PurM C-terminal domain-like"/>
    <property type="match status" value="1"/>
</dbReference>
<dbReference type="EC" id="6.3.3.1" evidence="3"/>
<reference evidence="14 15" key="1">
    <citation type="submission" date="2016-10" db="EMBL/GenBank/DDBJ databases">
        <authorList>
            <person name="de Groot N.N."/>
        </authorList>
    </citation>
    <scope>NUCLEOTIDE SEQUENCE [LARGE SCALE GENOMIC DNA]</scope>
    <source>
        <strain evidence="14 15">LMG 23650</strain>
    </source>
</reference>
<evidence type="ECO:0000256" key="9">
    <source>
        <dbReference type="ARBA" id="ARBA00032931"/>
    </source>
</evidence>
<accession>A0A1I3W081</accession>
<dbReference type="GO" id="GO:0006189">
    <property type="term" value="P:'de novo' IMP biosynthetic process"/>
    <property type="evidence" value="ECO:0007669"/>
    <property type="project" value="UniProtKB-UniPathway"/>
</dbReference>
<dbReference type="AlphaFoldDB" id="A0A1I3W081"/>
<dbReference type="Pfam" id="PF00586">
    <property type="entry name" value="AIRS"/>
    <property type="match status" value="1"/>
</dbReference>
<name>A0A1I3W081_9BURK</name>
<evidence type="ECO:0000313" key="14">
    <source>
        <dbReference type="EMBL" id="SFK00852.1"/>
    </source>
</evidence>
<feature type="domain" description="PurM-like N-terminal" evidence="12">
    <location>
        <begin position="47"/>
        <end position="174"/>
    </location>
</feature>